<dbReference type="AlphaFoldDB" id="A0AAV4I9Z9"/>
<evidence type="ECO:0000313" key="1">
    <source>
        <dbReference type="EMBL" id="GFS05934.1"/>
    </source>
</evidence>
<name>A0AAV4I9Z9_9GAST</name>
<sequence>MSTLFNICELEEALRTLKDKKSPENPEHITNEMLKHMGTKSKSKFLAFYNNTGRQDWFLRVGEMVTWNLQKGNDKAKSGSAKPYQSHQLCRQAYGATS</sequence>
<evidence type="ECO:0000313" key="2">
    <source>
        <dbReference type="Proteomes" id="UP000762676"/>
    </source>
</evidence>
<gene>
    <name evidence="1" type="ORF">ElyMa_004695000</name>
</gene>
<keyword evidence="2" id="KW-1185">Reference proteome</keyword>
<dbReference type="Proteomes" id="UP000762676">
    <property type="component" value="Unassembled WGS sequence"/>
</dbReference>
<reference evidence="1 2" key="1">
    <citation type="journal article" date="2021" name="Elife">
        <title>Chloroplast acquisition without the gene transfer in kleptoplastic sea slugs, Plakobranchus ocellatus.</title>
        <authorList>
            <person name="Maeda T."/>
            <person name="Takahashi S."/>
            <person name="Yoshida T."/>
            <person name="Shimamura S."/>
            <person name="Takaki Y."/>
            <person name="Nagai Y."/>
            <person name="Toyoda A."/>
            <person name="Suzuki Y."/>
            <person name="Arimoto A."/>
            <person name="Ishii H."/>
            <person name="Satoh N."/>
            <person name="Nishiyama T."/>
            <person name="Hasebe M."/>
            <person name="Maruyama T."/>
            <person name="Minagawa J."/>
            <person name="Obokata J."/>
            <person name="Shigenobu S."/>
        </authorList>
    </citation>
    <scope>NUCLEOTIDE SEQUENCE [LARGE SCALE GENOMIC DNA]</scope>
</reference>
<accession>A0AAV4I9Z9</accession>
<organism evidence="1 2">
    <name type="scientific">Elysia marginata</name>
    <dbReference type="NCBI Taxonomy" id="1093978"/>
    <lineage>
        <taxon>Eukaryota</taxon>
        <taxon>Metazoa</taxon>
        <taxon>Spiralia</taxon>
        <taxon>Lophotrochozoa</taxon>
        <taxon>Mollusca</taxon>
        <taxon>Gastropoda</taxon>
        <taxon>Heterobranchia</taxon>
        <taxon>Euthyneura</taxon>
        <taxon>Panpulmonata</taxon>
        <taxon>Sacoglossa</taxon>
        <taxon>Placobranchoidea</taxon>
        <taxon>Plakobranchidae</taxon>
        <taxon>Elysia</taxon>
    </lineage>
</organism>
<dbReference type="EMBL" id="BMAT01009408">
    <property type="protein sequence ID" value="GFS05934.1"/>
    <property type="molecule type" value="Genomic_DNA"/>
</dbReference>
<protein>
    <submittedName>
        <fullName evidence="1">Uncharacterized protein</fullName>
    </submittedName>
</protein>
<comment type="caution">
    <text evidence="1">The sequence shown here is derived from an EMBL/GenBank/DDBJ whole genome shotgun (WGS) entry which is preliminary data.</text>
</comment>
<proteinExistence type="predicted"/>